<reference evidence="2 3" key="1">
    <citation type="submission" date="2019-02" db="EMBL/GenBank/DDBJ databases">
        <title>Deep-cultivation of Planctomycetes and their phenomic and genomic characterization uncovers novel biology.</title>
        <authorList>
            <person name="Wiegand S."/>
            <person name="Jogler M."/>
            <person name="Boedeker C."/>
            <person name="Pinto D."/>
            <person name="Vollmers J."/>
            <person name="Rivas-Marin E."/>
            <person name="Kohn T."/>
            <person name="Peeters S.H."/>
            <person name="Heuer A."/>
            <person name="Rast P."/>
            <person name="Oberbeckmann S."/>
            <person name="Bunk B."/>
            <person name="Jeske O."/>
            <person name="Meyerdierks A."/>
            <person name="Storesund J.E."/>
            <person name="Kallscheuer N."/>
            <person name="Luecker S."/>
            <person name="Lage O.M."/>
            <person name="Pohl T."/>
            <person name="Merkel B.J."/>
            <person name="Hornburger P."/>
            <person name="Mueller R.-W."/>
            <person name="Bruemmer F."/>
            <person name="Labrenz M."/>
            <person name="Spormann A.M."/>
            <person name="Op Den Camp H."/>
            <person name="Overmann J."/>
            <person name="Amann R."/>
            <person name="Jetten M.S.M."/>
            <person name="Mascher T."/>
            <person name="Medema M.H."/>
            <person name="Devos D.P."/>
            <person name="Kaster A.-K."/>
            <person name="Ovreas L."/>
            <person name="Rohde M."/>
            <person name="Galperin M.Y."/>
            <person name="Jogler C."/>
        </authorList>
    </citation>
    <scope>NUCLEOTIDE SEQUENCE [LARGE SCALE GENOMIC DNA]</scope>
    <source>
        <strain evidence="2 3">Mal64</strain>
    </source>
</reference>
<dbReference type="RefSeq" id="WP_197525538.1">
    <property type="nucleotide sequence ID" value="NZ_SJPQ01000001.1"/>
</dbReference>
<proteinExistence type="predicted"/>
<evidence type="ECO:0000313" key="2">
    <source>
        <dbReference type="EMBL" id="TWT91064.1"/>
    </source>
</evidence>
<evidence type="ECO:0000259" key="1">
    <source>
        <dbReference type="Pfam" id="PF07596"/>
    </source>
</evidence>
<keyword evidence="3" id="KW-1185">Reference proteome</keyword>
<accession>A0A5C5ZU17</accession>
<protein>
    <recommendedName>
        <fullName evidence="1">DUF1559 domain-containing protein</fullName>
    </recommendedName>
</protein>
<dbReference type="InterPro" id="IPR027558">
    <property type="entry name" value="Pre_pil_HX9DG_C"/>
</dbReference>
<dbReference type="EMBL" id="SJPQ01000001">
    <property type="protein sequence ID" value="TWT91064.1"/>
    <property type="molecule type" value="Genomic_DNA"/>
</dbReference>
<gene>
    <name evidence="2" type="ORF">Mal64_14630</name>
</gene>
<dbReference type="Pfam" id="PF07963">
    <property type="entry name" value="N_methyl"/>
    <property type="match status" value="1"/>
</dbReference>
<dbReference type="InterPro" id="IPR045584">
    <property type="entry name" value="Pilin-like"/>
</dbReference>
<organism evidence="2 3">
    <name type="scientific">Pseudobythopirellula maris</name>
    <dbReference type="NCBI Taxonomy" id="2527991"/>
    <lineage>
        <taxon>Bacteria</taxon>
        <taxon>Pseudomonadati</taxon>
        <taxon>Planctomycetota</taxon>
        <taxon>Planctomycetia</taxon>
        <taxon>Pirellulales</taxon>
        <taxon>Lacipirellulaceae</taxon>
        <taxon>Pseudobythopirellula</taxon>
    </lineage>
</organism>
<dbReference type="PROSITE" id="PS00409">
    <property type="entry name" value="PROKAR_NTER_METHYL"/>
    <property type="match status" value="1"/>
</dbReference>
<dbReference type="SUPFAM" id="SSF54523">
    <property type="entry name" value="Pili subunits"/>
    <property type="match status" value="1"/>
</dbReference>
<dbReference type="Pfam" id="PF07596">
    <property type="entry name" value="SBP_bac_10"/>
    <property type="match status" value="1"/>
</dbReference>
<dbReference type="InterPro" id="IPR012902">
    <property type="entry name" value="N_methyl_site"/>
</dbReference>
<dbReference type="Proteomes" id="UP000315440">
    <property type="component" value="Unassembled WGS sequence"/>
</dbReference>
<sequence length="348" mass="38769">MPRPRHTGFTLVELLVVIAIIGMLVALLLPAVQAARESARRATCRLHLRDLALASLNHESAHGRLPTGGWGYLWVGDAELGYDKGQPGGWAFNLLEYLEEGPRRELGAGMVNAILDRTPPSDATRQEMSQLLSTPVPMLMCPSRRLPITYPYTGSGALGLAYNAPDCLRDECFVVRGDYRANSGNLNDGEQTGPSARRKNIAAYRWASESNAFKTSVYNGVIFQRSEVRMGMITDGASHTLMFAEKAMSPKIYTTGLHSSDDQCVYTGHDQDNQGWAIWPPVWDYEVLDSNVTFRRRFGSVHRTGCHAVMCDASVRTIAYDIDPLVFFAIGSREEEYRDIDLLYRTQQ</sequence>
<dbReference type="Gene3D" id="3.30.700.10">
    <property type="entry name" value="Glycoprotein, Type 4 Pilin"/>
    <property type="match status" value="1"/>
</dbReference>
<dbReference type="NCBIfam" id="TIGR02532">
    <property type="entry name" value="IV_pilin_GFxxxE"/>
    <property type="match status" value="1"/>
</dbReference>
<dbReference type="PANTHER" id="PTHR30093:SF2">
    <property type="entry name" value="TYPE II SECRETION SYSTEM PROTEIN H"/>
    <property type="match status" value="1"/>
</dbReference>
<name>A0A5C5ZU17_9BACT</name>
<dbReference type="NCBIfam" id="TIGR04294">
    <property type="entry name" value="pre_pil_HX9DG"/>
    <property type="match status" value="1"/>
</dbReference>
<comment type="caution">
    <text evidence="2">The sequence shown here is derived from an EMBL/GenBank/DDBJ whole genome shotgun (WGS) entry which is preliminary data.</text>
</comment>
<evidence type="ECO:0000313" key="3">
    <source>
        <dbReference type="Proteomes" id="UP000315440"/>
    </source>
</evidence>
<dbReference type="PANTHER" id="PTHR30093">
    <property type="entry name" value="GENERAL SECRETION PATHWAY PROTEIN G"/>
    <property type="match status" value="1"/>
</dbReference>
<dbReference type="InterPro" id="IPR011453">
    <property type="entry name" value="DUF1559"/>
</dbReference>
<feature type="domain" description="DUF1559" evidence="1">
    <location>
        <begin position="33"/>
        <end position="324"/>
    </location>
</feature>
<dbReference type="AlphaFoldDB" id="A0A5C5ZU17"/>